<dbReference type="PATRIC" id="fig|1227739.3.peg.62"/>
<keyword evidence="2" id="KW-1185">Reference proteome</keyword>
<proteinExistence type="predicted"/>
<dbReference type="AlphaFoldDB" id="W8EQA7"/>
<keyword evidence="1" id="KW-0614">Plasmid</keyword>
<sequence>MSRLGYASWKVSTGGKACVATFSAMLAYKNRLRLVRPWVGKNT</sequence>
<organism evidence="1 2">
    <name type="scientific">Hymenobacter swuensis DY53</name>
    <dbReference type="NCBI Taxonomy" id="1227739"/>
    <lineage>
        <taxon>Bacteria</taxon>
        <taxon>Pseudomonadati</taxon>
        <taxon>Bacteroidota</taxon>
        <taxon>Cytophagia</taxon>
        <taxon>Cytophagales</taxon>
        <taxon>Hymenobacteraceae</taxon>
        <taxon>Hymenobacter</taxon>
    </lineage>
</organism>
<dbReference type="HOGENOM" id="CLU_3234639_0_0_10"/>
<dbReference type="EMBL" id="CP007144">
    <property type="protein sequence ID" value="AHJ95359.1"/>
    <property type="molecule type" value="Genomic_DNA"/>
</dbReference>
<geneLocation type="plasmid" evidence="1 2">
    <name>pHsw1</name>
</geneLocation>
<accession>W8EQA7</accession>
<dbReference type="Proteomes" id="UP000019423">
    <property type="component" value="Plasmid pHsw1"/>
</dbReference>
<protein>
    <submittedName>
        <fullName evidence="1">Uncharacterized protein</fullName>
    </submittedName>
</protein>
<reference evidence="1 2" key="1">
    <citation type="submission" date="2014-01" db="EMBL/GenBank/DDBJ databases">
        <title>Complete sequence of plasmid1 of ionizing-radiation resistance bacterium Hymenobacter swuensis DY53.</title>
        <authorList>
            <person name="Jung J.-H."/>
            <person name="Jeong S.-W."/>
            <person name="Joe M.-H."/>
            <person name="Cho y.-j."/>
            <person name="Kim M.-K."/>
            <person name="Lim S.-Y."/>
        </authorList>
    </citation>
    <scope>NUCLEOTIDE SEQUENCE [LARGE SCALE GENOMIC DNA]</scope>
    <source>
        <strain evidence="1 2">DY53</strain>
        <plasmid evidence="1 2">pHsw1</plasmid>
    </source>
</reference>
<evidence type="ECO:0000313" key="1">
    <source>
        <dbReference type="EMBL" id="AHJ95359.1"/>
    </source>
</evidence>
<gene>
    <name evidence="1" type="ORF">Hsw_PA0026</name>
</gene>
<name>W8EQA7_9BACT</name>
<dbReference type="KEGG" id="hsw:Hsw_PA0026"/>
<evidence type="ECO:0000313" key="2">
    <source>
        <dbReference type="Proteomes" id="UP000019423"/>
    </source>
</evidence>